<dbReference type="AlphaFoldDB" id="A0A4Y7T3D6"/>
<feature type="region of interest" description="Disordered" evidence="1">
    <location>
        <begin position="303"/>
        <end position="322"/>
    </location>
</feature>
<proteinExistence type="predicted"/>
<evidence type="ECO:0000256" key="2">
    <source>
        <dbReference type="SAM" id="Phobius"/>
    </source>
</evidence>
<keyword evidence="2" id="KW-1133">Transmembrane helix</keyword>
<protein>
    <submittedName>
        <fullName evidence="3">Uncharacterized protein</fullName>
    </submittedName>
</protein>
<evidence type="ECO:0000313" key="4">
    <source>
        <dbReference type="Proteomes" id="UP000298030"/>
    </source>
</evidence>
<keyword evidence="2" id="KW-0812">Transmembrane</keyword>
<accession>A0A4Y7T3D6</accession>
<evidence type="ECO:0000313" key="3">
    <source>
        <dbReference type="EMBL" id="TEB28645.1"/>
    </source>
</evidence>
<organism evidence="3 4">
    <name type="scientific">Coprinellus micaceus</name>
    <name type="common">Glistening ink-cap mushroom</name>
    <name type="synonym">Coprinus micaceus</name>
    <dbReference type="NCBI Taxonomy" id="71717"/>
    <lineage>
        <taxon>Eukaryota</taxon>
        <taxon>Fungi</taxon>
        <taxon>Dikarya</taxon>
        <taxon>Basidiomycota</taxon>
        <taxon>Agaricomycotina</taxon>
        <taxon>Agaricomycetes</taxon>
        <taxon>Agaricomycetidae</taxon>
        <taxon>Agaricales</taxon>
        <taxon>Agaricineae</taxon>
        <taxon>Psathyrellaceae</taxon>
        <taxon>Coprinellus</taxon>
    </lineage>
</organism>
<evidence type="ECO:0000256" key="1">
    <source>
        <dbReference type="SAM" id="MobiDB-lite"/>
    </source>
</evidence>
<keyword evidence="2" id="KW-0472">Membrane</keyword>
<sequence>MSQMSEDSMRAIAAGRIEEPKAYYVLTTMDREISLIFPQAWTRGKLLYVVIRYGFVVSICLLLSTNYRNQLVLDPVVSASPFRSTDERSDSSRIARHWPSRQVSLGFLSFLHAKLFPPLKSRVVAELALCLSALNQSKGLYTLGLLTICLSVPCIDIVFSTIANVQYPHQWDHITSLYTGRTLRFFLGVFTVTWLMVEPIKIFFRYRGNRGRLLQIMRRDGGLYSISLIGWPVLRRRESTHERYLSNYQIAPPETYPASTLYNVIGDILVPILAQRLMVNIRQVDSMGSQPFASKLLFAPPEPGSEDLVGGASEHTVRQARR</sequence>
<feature type="transmembrane region" description="Helical" evidence="2">
    <location>
        <begin position="140"/>
        <end position="163"/>
    </location>
</feature>
<reference evidence="3 4" key="1">
    <citation type="journal article" date="2019" name="Nat. Ecol. Evol.">
        <title>Megaphylogeny resolves global patterns of mushroom evolution.</title>
        <authorList>
            <person name="Varga T."/>
            <person name="Krizsan K."/>
            <person name="Foldi C."/>
            <person name="Dima B."/>
            <person name="Sanchez-Garcia M."/>
            <person name="Sanchez-Ramirez S."/>
            <person name="Szollosi G.J."/>
            <person name="Szarkandi J.G."/>
            <person name="Papp V."/>
            <person name="Albert L."/>
            <person name="Andreopoulos W."/>
            <person name="Angelini C."/>
            <person name="Antonin V."/>
            <person name="Barry K.W."/>
            <person name="Bougher N.L."/>
            <person name="Buchanan P."/>
            <person name="Buyck B."/>
            <person name="Bense V."/>
            <person name="Catcheside P."/>
            <person name="Chovatia M."/>
            <person name="Cooper J."/>
            <person name="Damon W."/>
            <person name="Desjardin D."/>
            <person name="Finy P."/>
            <person name="Geml J."/>
            <person name="Haridas S."/>
            <person name="Hughes K."/>
            <person name="Justo A."/>
            <person name="Karasinski D."/>
            <person name="Kautmanova I."/>
            <person name="Kiss B."/>
            <person name="Kocsube S."/>
            <person name="Kotiranta H."/>
            <person name="LaButti K.M."/>
            <person name="Lechner B.E."/>
            <person name="Liimatainen K."/>
            <person name="Lipzen A."/>
            <person name="Lukacs Z."/>
            <person name="Mihaltcheva S."/>
            <person name="Morgado L.N."/>
            <person name="Niskanen T."/>
            <person name="Noordeloos M.E."/>
            <person name="Ohm R.A."/>
            <person name="Ortiz-Santana B."/>
            <person name="Ovrebo C."/>
            <person name="Racz N."/>
            <person name="Riley R."/>
            <person name="Savchenko A."/>
            <person name="Shiryaev A."/>
            <person name="Soop K."/>
            <person name="Spirin V."/>
            <person name="Szebenyi C."/>
            <person name="Tomsovsky M."/>
            <person name="Tulloss R.E."/>
            <person name="Uehling J."/>
            <person name="Grigoriev I.V."/>
            <person name="Vagvolgyi C."/>
            <person name="Papp T."/>
            <person name="Martin F.M."/>
            <person name="Miettinen O."/>
            <person name="Hibbett D.S."/>
            <person name="Nagy L.G."/>
        </authorList>
    </citation>
    <scope>NUCLEOTIDE SEQUENCE [LARGE SCALE GENOMIC DNA]</scope>
    <source>
        <strain evidence="3 4">FP101781</strain>
    </source>
</reference>
<name>A0A4Y7T3D6_COPMI</name>
<dbReference type="Proteomes" id="UP000298030">
    <property type="component" value="Unassembled WGS sequence"/>
</dbReference>
<gene>
    <name evidence="3" type="ORF">FA13DRAFT_1711663</name>
</gene>
<comment type="caution">
    <text evidence="3">The sequence shown here is derived from an EMBL/GenBank/DDBJ whole genome shotgun (WGS) entry which is preliminary data.</text>
</comment>
<keyword evidence="4" id="KW-1185">Reference proteome</keyword>
<feature type="transmembrane region" description="Helical" evidence="2">
    <location>
        <begin position="183"/>
        <end position="204"/>
    </location>
</feature>
<dbReference type="EMBL" id="QPFP01000031">
    <property type="protein sequence ID" value="TEB28645.1"/>
    <property type="molecule type" value="Genomic_DNA"/>
</dbReference>